<sequence>MNAVRIGPVTTKDTGEVVPAAVVLGDYPVNDGYGWMDLIREHGWAAIPNWGADGWNLGQWPFVIVAATRTADGAGKLFGVASYRDGDVTCTYYRTEARQWDEITKHAHYWWKHGQAHAPADLPEDAAQLLSRYRQPCTGLFS</sequence>
<accession>A0ABV5Y271</accession>
<evidence type="ECO:0000313" key="1">
    <source>
        <dbReference type="EMBL" id="MFB9820220.1"/>
    </source>
</evidence>
<name>A0ABV5Y271_ARTRM</name>
<comment type="caution">
    <text evidence="1">The sequence shown here is derived from an EMBL/GenBank/DDBJ whole genome shotgun (WGS) entry which is preliminary data.</text>
</comment>
<reference evidence="1 2" key="1">
    <citation type="submission" date="2024-09" db="EMBL/GenBank/DDBJ databases">
        <authorList>
            <person name="Sun Q."/>
            <person name="Mori K."/>
        </authorList>
    </citation>
    <scope>NUCLEOTIDE SEQUENCE [LARGE SCALE GENOMIC DNA]</scope>
    <source>
        <strain evidence="1 2">JCM 1334</strain>
    </source>
</reference>
<keyword evidence="2" id="KW-1185">Reference proteome</keyword>
<organism evidence="1 2">
    <name type="scientific">Arthrobacter ramosus</name>
    <dbReference type="NCBI Taxonomy" id="1672"/>
    <lineage>
        <taxon>Bacteria</taxon>
        <taxon>Bacillati</taxon>
        <taxon>Actinomycetota</taxon>
        <taxon>Actinomycetes</taxon>
        <taxon>Micrococcales</taxon>
        <taxon>Micrococcaceae</taxon>
        <taxon>Arthrobacter</taxon>
    </lineage>
</organism>
<dbReference type="RefSeq" id="WP_234750715.1">
    <property type="nucleotide sequence ID" value="NZ_BAAAWN010000001.1"/>
</dbReference>
<gene>
    <name evidence="1" type="ORF">ACFFP1_12015</name>
</gene>
<evidence type="ECO:0000313" key="2">
    <source>
        <dbReference type="Proteomes" id="UP001589702"/>
    </source>
</evidence>
<dbReference type="EMBL" id="JBHMBC010000018">
    <property type="protein sequence ID" value="MFB9820220.1"/>
    <property type="molecule type" value="Genomic_DNA"/>
</dbReference>
<dbReference type="Proteomes" id="UP001589702">
    <property type="component" value="Unassembled WGS sequence"/>
</dbReference>
<protein>
    <submittedName>
        <fullName evidence="1">Uncharacterized protein</fullName>
    </submittedName>
</protein>
<proteinExistence type="predicted"/>